<evidence type="ECO:0000313" key="1">
    <source>
        <dbReference type="EMBL" id="GAA4630338.1"/>
    </source>
</evidence>
<keyword evidence="2" id="KW-1185">Reference proteome</keyword>
<name>A0ABP8UEZ7_9ACTN</name>
<dbReference type="Proteomes" id="UP001501442">
    <property type="component" value="Unassembled WGS sequence"/>
</dbReference>
<evidence type="ECO:0000313" key="2">
    <source>
        <dbReference type="Proteomes" id="UP001501442"/>
    </source>
</evidence>
<comment type="caution">
    <text evidence="1">The sequence shown here is derived from an EMBL/GenBank/DDBJ whole genome shotgun (WGS) entry which is preliminary data.</text>
</comment>
<organism evidence="1 2">
    <name type="scientific">Actinoallomurus vinaceus</name>
    <dbReference type="NCBI Taxonomy" id="1080074"/>
    <lineage>
        <taxon>Bacteria</taxon>
        <taxon>Bacillati</taxon>
        <taxon>Actinomycetota</taxon>
        <taxon>Actinomycetes</taxon>
        <taxon>Streptosporangiales</taxon>
        <taxon>Thermomonosporaceae</taxon>
        <taxon>Actinoallomurus</taxon>
    </lineage>
</organism>
<protein>
    <recommendedName>
        <fullName evidence="3">Secreted protein</fullName>
    </recommendedName>
</protein>
<sequence length="166" mass="18156">MAVVTWYATLLPLAGVALGSGGTLIGQYLTTRVDVRRQQREQLVAERGERKEAILGFLSAAQSVELLLDGHDFAGRRPEDDEVMDRLHGLWLAKKACELVCSAEVAQAAHDYTLALHRLVRAEAPVKTSKGELRHAFMETARRELGVADPHLRRGPLPPVSGVPTS</sequence>
<proteinExistence type="predicted"/>
<dbReference type="EMBL" id="BAABHK010000008">
    <property type="protein sequence ID" value="GAA4630338.1"/>
    <property type="molecule type" value="Genomic_DNA"/>
</dbReference>
<evidence type="ECO:0008006" key="3">
    <source>
        <dbReference type="Google" id="ProtNLM"/>
    </source>
</evidence>
<dbReference type="RefSeq" id="WP_345433985.1">
    <property type="nucleotide sequence ID" value="NZ_BAABHK010000008.1"/>
</dbReference>
<reference evidence="2" key="1">
    <citation type="journal article" date="2019" name="Int. J. Syst. Evol. Microbiol.">
        <title>The Global Catalogue of Microorganisms (GCM) 10K type strain sequencing project: providing services to taxonomists for standard genome sequencing and annotation.</title>
        <authorList>
            <consortium name="The Broad Institute Genomics Platform"/>
            <consortium name="The Broad Institute Genome Sequencing Center for Infectious Disease"/>
            <person name="Wu L."/>
            <person name="Ma J."/>
        </authorList>
    </citation>
    <scope>NUCLEOTIDE SEQUENCE [LARGE SCALE GENOMIC DNA]</scope>
    <source>
        <strain evidence="2">JCM 17939</strain>
    </source>
</reference>
<gene>
    <name evidence="1" type="ORF">GCM10023196_055300</name>
</gene>
<accession>A0ABP8UEZ7</accession>